<dbReference type="GO" id="GO:0005576">
    <property type="term" value="C:extracellular region"/>
    <property type="evidence" value="ECO:0007669"/>
    <property type="project" value="InterPro"/>
</dbReference>
<feature type="compositionally biased region" description="Pro residues" evidence="1">
    <location>
        <begin position="112"/>
        <end position="121"/>
    </location>
</feature>
<dbReference type="EMBL" id="JAZDUA010000022">
    <property type="protein sequence ID" value="KAK7872604.1"/>
    <property type="molecule type" value="Genomic_DNA"/>
</dbReference>
<evidence type="ECO:0000256" key="1">
    <source>
        <dbReference type="SAM" id="MobiDB-lite"/>
    </source>
</evidence>
<dbReference type="PROSITE" id="PS50940">
    <property type="entry name" value="CHIT_BIND_II"/>
    <property type="match status" value="1"/>
</dbReference>
<dbReference type="GO" id="GO:0008061">
    <property type="term" value="F:chitin binding"/>
    <property type="evidence" value="ECO:0007669"/>
    <property type="project" value="InterPro"/>
</dbReference>
<organism evidence="3 4">
    <name type="scientific">Gryllus longicercus</name>
    <dbReference type="NCBI Taxonomy" id="2509291"/>
    <lineage>
        <taxon>Eukaryota</taxon>
        <taxon>Metazoa</taxon>
        <taxon>Ecdysozoa</taxon>
        <taxon>Arthropoda</taxon>
        <taxon>Hexapoda</taxon>
        <taxon>Insecta</taxon>
        <taxon>Pterygota</taxon>
        <taxon>Neoptera</taxon>
        <taxon>Polyneoptera</taxon>
        <taxon>Orthoptera</taxon>
        <taxon>Ensifera</taxon>
        <taxon>Gryllidea</taxon>
        <taxon>Grylloidea</taxon>
        <taxon>Gryllidae</taxon>
        <taxon>Gryllinae</taxon>
        <taxon>Gryllus</taxon>
    </lineage>
</organism>
<dbReference type="InterPro" id="IPR002557">
    <property type="entry name" value="Chitin-bd_dom"/>
</dbReference>
<dbReference type="SUPFAM" id="SSF57625">
    <property type="entry name" value="Invertebrate chitin-binding proteins"/>
    <property type="match status" value="1"/>
</dbReference>
<protein>
    <recommendedName>
        <fullName evidence="2">Chitin-binding type-2 domain-containing protein</fullName>
    </recommendedName>
</protein>
<feature type="compositionally biased region" description="Low complexity" evidence="1">
    <location>
        <begin position="61"/>
        <end position="89"/>
    </location>
</feature>
<dbReference type="AlphaFoldDB" id="A0AAN9WJA4"/>
<comment type="caution">
    <text evidence="3">The sequence shown here is derived from an EMBL/GenBank/DDBJ whole genome shotgun (WGS) entry which is preliminary data.</text>
</comment>
<gene>
    <name evidence="3" type="ORF">R5R35_001941</name>
</gene>
<proteinExistence type="predicted"/>
<dbReference type="PANTHER" id="PTHR22933:SF42">
    <property type="entry name" value="FI18455P1-RELATED"/>
    <property type="match status" value="1"/>
</dbReference>
<dbReference type="SMART" id="SM00494">
    <property type="entry name" value="ChtBD2"/>
    <property type="match status" value="1"/>
</dbReference>
<evidence type="ECO:0000313" key="3">
    <source>
        <dbReference type="EMBL" id="KAK7872604.1"/>
    </source>
</evidence>
<feature type="domain" description="Chitin-binding type-2" evidence="2">
    <location>
        <begin position="219"/>
        <end position="279"/>
    </location>
</feature>
<evidence type="ECO:0000259" key="2">
    <source>
        <dbReference type="PROSITE" id="PS50940"/>
    </source>
</evidence>
<dbReference type="PANTHER" id="PTHR22933">
    <property type="entry name" value="FI18007P1-RELATED"/>
    <property type="match status" value="1"/>
</dbReference>
<dbReference type="Proteomes" id="UP001378592">
    <property type="component" value="Unassembled WGS sequence"/>
</dbReference>
<keyword evidence="4" id="KW-1185">Reference proteome</keyword>
<feature type="compositionally biased region" description="Basic residues" evidence="1">
    <location>
        <begin position="51"/>
        <end position="60"/>
    </location>
</feature>
<accession>A0AAN9WJA4</accession>
<dbReference type="InterPro" id="IPR036508">
    <property type="entry name" value="Chitin-bd_dom_sf"/>
</dbReference>
<feature type="region of interest" description="Disordered" evidence="1">
    <location>
        <begin position="33"/>
        <end position="89"/>
    </location>
</feature>
<dbReference type="Gene3D" id="2.170.140.10">
    <property type="entry name" value="Chitin binding domain"/>
    <property type="match status" value="1"/>
</dbReference>
<reference evidence="3 4" key="1">
    <citation type="submission" date="2024-03" db="EMBL/GenBank/DDBJ databases">
        <title>The genome assembly and annotation of the cricket Gryllus longicercus Weissman &amp; Gray.</title>
        <authorList>
            <person name="Szrajer S."/>
            <person name="Gray D."/>
            <person name="Ylla G."/>
        </authorList>
    </citation>
    <scope>NUCLEOTIDE SEQUENCE [LARGE SCALE GENOMIC DNA]</scope>
    <source>
        <strain evidence="3">DAG 2021-001</strain>
        <tissue evidence="3">Whole body minus gut</tissue>
    </source>
</reference>
<feature type="region of interest" description="Disordered" evidence="1">
    <location>
        <begin position="107"/>
        <end position="166"/>
    </location>
</feature>
<sequence>MPDSPPSTGGWLEPTSLRPSLFTLFQWQEGLMQPDEHFNDAAADSFTQQPPHHHPHHHNHPNPTHAPTFSPTYSSSSSVSSPAYTPTSSPTYAPTYSPTYSSTAFAPTVTVSPPPPPPPSPTHLLPTQASPSPLAAGAEREGRGKAGRRALRTPKHPRHRAGPNALDGLLASEETQYRRRVKEKMALGHFRPEGIGEHGSIPGEPGVDYPTYSKPPVPSISCLDFKGRRGYVADPSTRCQVFYICPGDGRGKAMLCPNGTVFNQDVSVCDWWFNVKCSGP</sequence>
<evidence type="ECO:0000313" key="4">
    <source>
        <dbReference type="Proteomes" id="UP001378592"/>
    </source>
</evidence>
<name>A0AAN9WJA4_9ORTH</name>
<dbReference type="InterPro" id="IPR052976">
    <property type="entry name" value="Scoloptoxin-like"/>
</dbReference>
<dbReference type="Pfam" id="PF01607">
    <property type="entry name" value="CBM_14"/>
    <property type="match status" value="1"/>
</dbReference>
<feature type="compositionally biased region" description="Basic residues" evidence="1">
    <location>
        <begin position="145"/>
        <end position="161"/>
    </location>
</feature>